<keyword evidence="5" id="KW-0808">Transferase</keyword>
<feature type="transmembrane region" description="Helical" evidence="10">
    <location>
        <begin position="169"/>
        <end position="189"/>
    </location>
</feature>
<keyword evidence="8 10" id="KW-1133">Transmembrane helix</keyword>
<dbReference type="InterPro" id="IPR003594">
    <property type="entry name" value="HATPase_dom"/>
</dbReference>
<dbReference type="RefSeq" id="WP_069443640.1">
    <property type="nucleotide sequence ID" value="NZ_LPWE01000005.1"/>
</dbReference>
<organism evidence="12 13">
    <name type="scientific">Methyloceanibacter stevinii</name>
    <dbReference type="NCBI Taxonomy" id="1774970"/>
    <lineage>
        <taxon>Bacteria</taxon>
        <taxon>Pseudomonadati</taxon>
        <taxon>Pseudomonadota</taxon>
        <taxon>Alphaproteobacteria</taxon>
        <taxon>Hyphomicrobiales</taxon>
        <taxon>Hyphomicrobiaceae</taxon>
        <taxon>Methyloceanibacter</taxon>
    </lineage>
</organism>
<evidence type="ECO:0000259" key="11">
    <source>
        <dbReference type="PROSITE" id="PS50109"/>
    </source>
</evidence>
<dbReference type="PANTHER" id="PTHR45436:SF5">
    <property type="entry name" value="SENSOR HISTIDINE KINASE TRCS"/>
    <property type="match status" value="1"/>
</dbReference>
<protein>
    <recommendedName>
        <fullName evidence="3">histidine kinase</fullName>
        <ecNumber evidence="3">2.7.13.3</ecNumber>
    </recommendedName>
</protein>
<evidence type="ECO:0000256" key="5">
    <source>
        <dbReference type="ARBA" id="ARBA00022679"/>
    </source>
</evidence>
<name>A0A1E3VSP7_9HYPH</name>
<dbReference type="GO" id="GO:0005886">
    <property type="term" value="C:plasma membrane"/>
    <property type="evidence" value="ECO:0007669"/>
    <property type="project" value="TreeGrafter"/>
</dbReference>
<comment type="caution">
    <text evidence="12">The sequence shown here is derived from an EMBL/GenBank/DDBJ whole genome shotgun (WGS) entry which is preliminary data.</text>
</comment>
<dbReference type="GO" id="GO:0000155">
    <property type="term" value="F:phosphorelay sensor kinase activity"/>
    <property type="evidence" value="ECO:0007669"/>
    <property type="project" value="InterPro"/>
</dbReference>
<evidence type="ECO:0000256" key="6">
    <source>
        <dbReference type="ARBA" id="ARBA00022692"/>
    </source>
</evidence>
<comment type="catalytic activity">
    <reaction evidence="1">
        <text>ATP + protein L-histidine = ADP + protein N-phospho-L-histidine.</text>
        <dbReference type="EC" id="2.7.13.3"/>
    </reaction>
</comment>
<dbReference type="PRINTS" id="PR00344">
    <property type="entry name" value="BCTRLSENSOR"/>
</dbReference>
<evidence type="ECO:0000256" key="2">
    <source>
        <dbReference type="ARBA" id="ARBA00004370"/>
    </source>
</evidence>
<keyword evidence="6 10" id="KW-0812">Transmembrane</keyword>
<keyword evidence="9 10" id="KW-0472">Membrane</keyword>
<dbReference type="EMBL" id="LPWE01000005">
    <property type="protein sequence ID" value="ODR96311.1"/>
    <property type="molecule type" value="Genomic_DNA"/>
</dbReference>
<dbReference type="InterPro" id="IPR005467">
    <property type="entry name" value="His_kinase_dom"/>
</dbReference>
<evidence type="ECO:0000256" key="3">
    <source>
        <dbReference type="ARBA" id="ARBA00012438"/>
    </source>
</evidence>
<keyword evidence="7 12" id="KW-0418">Kinase</keyword>
<evidence type="ECO:0000256" key="10">
    <source>
        <dbReference type="SAM" id="Phobius"/>
    </source>
</evidence>
<dbReference type="Pfam" id="PF02518">
    <property type="entry name" value="HATPase_c"/>
    <property type="match status" value="1"/>
</dbReference>
<dbReference type="InterPro" id="IPR004358">
    <property type="entry name" value="Sig_transdc_His_kin-like_C"/>
</dbReference>
<evidence type="ECO:0000256" key="1">
    <source>
        <dbReference type="ARBA" id="ARBA00000085"/>
    </source>
</evidence>
<dbReference type="PROSITE" id="PS50109">
    <property type="entry name" value="HIS_KIN"/>
    <property type="match status" value="1"/>
</dbReference>
<evidence type="ECO:0000313" key="13">
    <source>
        <dbReference type="Proteomes" id="UP000094172"/>
    </source>
</evidence>
<dbReference type="SUPFAM" id="SSF55874">
    <property type="entry name" value="ATPase domain of HSP90 chaperone/DNA topoisomerase II/histidine kinase"/>
    <property type="match status" value="1"/>
</dbReference>
<evidence type="ECO:0000256" key="8">
    <source>
        <dbReference type="ARBA" id="ARBA00022989"/>
    </source>
</evidence>
<gene>
    <name evidence="12" type="ORF">AUC70_15605</name>
</gene>
<keyword evidence="4" id="KW-0597">Phosphoprotein</keyword>
<proteinExistence type="predicted"/>
<dbReference type="InterPro" id="IPR036890">
    <property type="entry name" value="HATPase_C_sf"/>
</dbReference>
<dbReference type="Gene3D" id="3.30.565.10">
    <property type="entry name" value="Histidine kinase-like ATPase, C-terminal domain"/>
    <property type="match status" value="1"/>
</dbReference>
<evidence type="ECO:0000313" key="12">
    <source>
        <dbReference type="EMBL" id="ODR96311.1"/>
    </source>
</evidence>
<dbReference type="Gene3D" id="1.10.287.130">
    <property type="match status" value="1"/>
</dbReference>
<dbReference type="STRING" id="1774970.AUC70_15605"/>
<dbReference type="AlphaFoldDB" id="A0A1E3VSP7"/>
<feature type="domain" description="Histidine kinase" evidence="11">
    <location>
        <begin position="249"/>
        <end position="441"/>
    </location>
</feature>
<dbReference type="SUPFAM" id="SSF47384">
    <property type="entry name" value="Homodimeric domain of signal transducing histidine kinase"/>
    <property type="match status" value="1"/>
</dbReference>
<dbReference type="InterPro" id="IPR036097">
    <property type="entry name" value="HisK_dim/P_sf"/>
</dbReference>
<dbReference type="Proteomes" id="UP000094172">
    <property type="component" value="Unassembled WGS sequence"/>
</dbReference>
<dbReference type="PANTHER" id="PTHR45436">
    <property type="entry name" value="SENSOR HISTIDINE KINASE YKOH"/>
    <property type="match status" value="1"/>
</dbReference>
<dbReference type="InterPro" id="IPR050428">
    <property type="entry name" value="TCS_sensor_his_kinase"/>
</dbReference>
<evidence type="ECO:0000256" key="9">
    <source>
        <dbReference type="ARBA" id="ARBA00023136"/>
    </source>
</evidence>
<accession>A0A1E3VSP7</accession>
<keyword evidence="13" id="KW-1185">Reference proteome</keyword>
<comment type="subcellular location">
    <subcellularLocation>
        <location evidence="2">Membrane</location>
    </subcellularLocation>
</comment>
<dbReference type="SMART" id="SM00387">
    <property type="entry name" value="HATPase_c"/>
    <property type="match status" value="1"/>
</dbReference>
<evidence type="ECO:0000256" key="4">
    <source>
        <dbReference type="ARBA" id="ARBA00022553"/>
    </source>
</evidence>
<dbReference type="EC" id="2.7.13.3" evidence="3"/>
<sequence length="441" mass="47736">MSFSSLRFRLLLGAVGFVLTALALAAGGLTFLFRDHVERWVDGELDGYLDQVIAGIDKDAAGTFTVTAPPADPRFEQPLSGRYWQVVVVPDGPVLRSRSLWDFEIDLPADGDIDDEAHHYRVPGPDGSQLYLLQRRVALSDRLGGATAQAAVAVDAAEVSAAVYRFASVLAPFLLFIGVLLVLASWFQVRVGLRPLATMQQKLGAIRTGTRGRLGGGFPDEVQPLASEVDALLDARDQQVERARLRAADLAHGLKTPLQVLLSDADQLKRKGEFEVAAEIEEIVQALQRHADHQLSRARIASPNPNVAADVGEVAARVARVMQRTPEGRRLKWKLDLPSEIVARIDPDDLSEAIGNLTENAVRHAKSTVAIAARRDADTTSIVVSDDGPGIPAEQWDRMLTRGARLDTSVPGTGLGLAIVKDIVDVWSADLPSRRRNGSSV</sequence>
<evidence type="ECO:0000256" key="7">
    <source>
        <dbReference type="ARBA" id="ARBA00022777"/>
    </source>
</evidence>
<reference evidence="12 13" key="1">
    <citation type="journal article" date="2016" name="Environ. Microbiol.">
        <title>New Methyloceanibacter diversity from North Sea sediments includes methanotroph containing solely the soluble methane monooxygenase.</title>
        <authorList>
            <person name="Vekeman B."/>
            <person name="Kerckhof F.M."/>
            <person name="Cremers G."/>
            <person name="de Vos P."/>
            <person name="Vandamme P."/>
            <person name="Boon N."/>
            <person name="Op den Camp H.J."/>
            <person name="Heylen K."/>
        </authorList>
    </citation>
    <scope>NUCLEOTIDE SEQUENCE [LARGE SCALE GENOMIC DNA]</scope>
    <source>
        <strain evidence="12 13">R-67176</strain>
    </source>
</reference>